<keyword evidence="1" id="KW-0175">Coiled coil</keyword>
<reference evidence="4 5" key="1">
    <citation type="journal article" date="2018" name="G3 (Bethesda)">
        <title>Phylogenetic and Phylogenomic Definition of Rhizopus Species.</title>
        <authorList>
            <person name="Gryganskyi A.P."/>
            <person name="Golan J."/>
            <person name="Dolatabadi S."/>
            <person name="Mondo S."/>
            <person name="Robb S."/>
            <person name="Idnurm A."/>
            <person name="Muszewska A."/>
            <person name="Steczkiewicz K."/>
            <person name="Masonjones S."/>
            <person name="Liao H.L."/>
            <person name="Gajdeczka M.T."/>
            <person name="Anike F."/>
            <person name="Vuek A."/>
            <person name="Anishchenko I.M."/>
            <person name="Voigt K."/>
            <person name="de Hoog G.S."/>
            <person name="Smith M.E."/>
            <person name="Heitman J."/>
            <person name="Vilgalys R."/>
            <person name="Stajich J.E."/>
        </authorList>
    </citation>
    <scope>NUCLEOTIDE SEQUENCE [LARGE SCALE GENOMIC DNA]</scope>
    <source>
        <strain evidence="4 5">CBS 357.93</strain>
    </source>
</reference>
<gene>
    <name evidence="4" type="ORF">CU097_005876</name>
</gene>
<sequence>MDTKQLQILSSLIERPTSFTGSGDTGSGLKWLKQIERLKKGLNLTDEEALFVAGSHLKGKAETWWNNNEKDFTSWEKFETSFRISFSPDESAIDLWWNKIISLKQRKEQSVEDLKIQFDELCNLLESADEEIPENHKISYFRKALKKDILYELDRASITIRSNWDTMIKEAKRIEMNFKRYDIVDDDEFQKNTNSKRLNIGDNTDNPVPSSSVSNASSELSSVIRQLCNDMKELKITISNNGYIRI</sequence>
<protein>
    <recommendedName>
        <fullName evidence="3">Retrotransposon gag domain-containing protein</fullName>
    </recommendedName>
</protein>
<feature type="region of interest" description="Disordered" evidence="2">
    <location>
        <begin position="194"/>
        <end position="215"/>
    </location>
</feature>
<dbReference type="InterPro" id="IPR005162">
    <property type="entry name" value="Retrotrans_gag_dom"/>
</dbReference>
<feature type="domain" description="Retrotransposon gag" evidence="3">
    <location>
        <begin position="54"/>
        <end position="146"/>
    </location>
</feature>
<proteinExistence type="predicted"/>
<keyword evidence="5" id="KW-1185">Reference proteome</keyword>
<feature type="compositionally biased region" description="Polar residues" evidence="2">
    <location>
        <begin position="194"/>
        <end position="207"/>
    </location>
</feature>
<dbReference type="AlphaFoldDB" id="A0A367IWI7"/>
<organism evidence="4 5">
    <name type="scientific">Rhizopus azygosporus</name>
    <name type="common">Rhizopus microsporus var. azygosporus</name>
    <dbReference type="NCBI Taxonomy" id="86630"/>
    <lineage>
        <taxon>Eukaryota</taxon>
        <taxon>Fungi</taxon>
        <taxon>Fungi incertae sedis</taxon>
        <taxon>Mucoromycota</taxon>
        <taxon>Mucoromycotina</taxon>
        <taxon>Mucoromycetes</taxon>
        <taxon>Mucorales</taxon>
        <taxon>Mucorineae</taxon>
        <taxon>Rhizopodaceae</taxon>
        <taxon>Rhizopus</taxon>
    </lineage>
</organism>
<evidence type="ECO:0000313" key="4">
    <source>
        <dbReference type="EMBL" id="RCH82044.1"/>
    </source>
</evidence>
<comment type="caution">
    <text evidence="4">The sequence shown here is derived from an EMBL/GenBank/DDBJ whole genome shotgun (WGS) entry which is preliminary data.</text>
</comment>
<dbReference type="OrthoDB" id="2286466at2759"/>
<feature type="coiled-coil region" evidence="1">
    <location>
        <begin position="104"/>
        <end position="131"/>
    </location>
</feature>
<accession>A0A367IWI7</accession>
<dbReference type="Pfam" id="PF03732">
    <property type="entry name" value="Retrotrans_gag"/>
    <property type="match status" value="1"/>
</dbReference>
<evidence type="ECO:0000256" key="2">
    <source>
        <dbReference type="SAM" id="MobiDB-lite"/>
    </source>
</evidence>
<dbReference type="STRING" id="86630.A0A367IWI7"/>
<evidence type="ECO:0000259" key="3">
    <source>
        <dbReference type="Pfam" id="PF03732"/>
    </source>
</evidence>
<evidence type="ECO:0000256" key="1">
    <source>
        <dbReference type="SAM" id="Coils"/>
    </source>
</evidence>
<evidence type="ECO:0000313" key="5">
    <source>
        <dbReference type="Proteomes" id="UP000252139"/>
    </source>
</evidence>
<name>A0A367IWI7_RHIAZ</name>
<dbReference type="EMBL" id="PJQL01003171">
    <property type="protein sequence ID" value="RCH82044.1"/>
    <property type="molecule type" value="Genomic_DNA"/>
</dbReference>
<dbReference type="Proteomes" id="UP000252139">
    <property type="component" value="Unassembled WGS sequence"/>
</dbReference>